<dbReference type="PANTHER" id="PTHR20852:SF44">
    <property type="entry name" value="GLUTAMINE SYNTHETASE 1, MITOCHONDRIAL"/>
    <property type="match status" value="1"/>
</dbReference>
<feature type="domain" description="GS beta-grasp" evidence="10">
    <location>
        <begin position="61"/>
        <end position="141"/>
    </location>
</feature>
<keyword evidence="7" id="KW-0067">ATP-binding</keyword>
<protein>
    <recommendedName>
        <fullName evidence="3">glutamine synthetase</fullName>
        <ecNumber evidence="3">6.3.1.2</ecNumber>
    </recommendedName>
</protein>
<dbReference type="InterPro" id="IPR008146">
    <property type="entry name" value="Gln_synth_cat_dom"/>
</dbReference>
<reference evidence="12" key="1">
    <citation type="submission" date="2016-08" db="EMBL/GenBank/DDBJ databases">
        <authorList>
            <person name="Seilhamer J.J."/>
        </authorList>
    </citation>
    <scope>NUCLEOTIDE SEQUENCE</scope>
</reference>
<keyword evidence="6" id="KW-0547">Nucleotide-binding</keyword>
<evidence type="ECO:0000256" key="3">
    <source>
        <dbReference type="ARBA" id="ARBA00012937"/>
    </source>
</evidence>
<dbReference type="InterPro" id="IPR050292">
    <property type="entry name" value="Glutamine_Synthetase"/>
</dbReference>
<evidence type="ECO:0000256" key="4">
    <source>
        <dbReference type="ARBA" id="ARBA00022490"/>
    </source>
</evidence>
<name>A0A1C9EGE5_BICAN</name>
<comment type="subcellular location">
    <subcellularLocation>
        <location evidence="1">Cytoplasm</location>
    </subcellularLocation>
</comment>
<keyword evidence="5" id="KW-0436">Ligase</keyword>
<dbReference type="EC" id="6.3.1.2" evidence="3"/>
<dbReference type="OrthoDB" id="1936100at2759"/>
<feature type="domain" description="GS catalytic" evidence="11">
    <location>
        <begin position="148"/>
        <end position="397"/>
    </location>
</feature>
<accession>A0A1C9EGE5</accession>
<evidence type="ECO:0000259" key="11">
    <source>
        <dbReference type="PROSITE" id="PS51987"/>
    </source>
</evidence>
<evidence type="ECO:0000256" key="5">
    <source>
        <dbReference type="ARBA" id="ARBA00022598"/>
    </source>
</evidence>
<dbReference type="AlphaFoldDB" id="A0A1C9EGE5"/>
<dbReference type="GO" id="GO:0005737">
    <property type="term" value="C:cytoplasm"/>
    <property type="evidence" value="ECO:0007669"/>
    <property type="project" value="UniProtKB-SubCell"/>
</dbReference>
<dbReference type="GO" id="GO:0004356">
    <property type="term" value="F:glutamine synthetase activity"/>
    <property type="evidence" value="ECO:0007669"/>
    <property type="project" value="UniProtKB-EC"/>
</dbReference>
<evidence type="ECO:0000256" key="6">
    <source>
        <dbReference type="ARBA" id="ARBA00022741"/>
    </source>
</evidence>
<dbReference type="PROSITE" id="PS51987">
    <property type="entry name" value="GS_CATALYTIC"/>
    <property type="match status" value="1"/>
</dbReference>
<dbReference type="Pfam" id="PF03951">
    <property type="entry name" value="Gln-synt_N"/>
    <property type="match status" value="1"/>
</dbReference>
<dbReference type="InterPro" id="IPR014746">
    <property type="entry name" value="Gln_synth/guanido_kin_cat_dom"/>
</dbReference>
<proteinExistence type="inferred from homology"/>
<evidence type="ECO:0000256" key="2">
    <source>
        <dbReference type="ARBA" id="ARBA00009897"/>
    </source>
</evidence>
<evidence type="ECO:0000259" key="10">
    <source>
        <dbReference type="PROSITE" id="PS51986"/>
    </source>
</evidence>
<dbReference type="PANTHER" id="PTHR20852">
    <property type="entry name" value="GLUTAMINE SYNTHETASE"/>
    <property type="match status" value="1"/>
</dbReference>
<dbReference type="InterPro" id="IPR027302">
    <property type="entry name" value="Gln_synth_N_conserv_site"/>
</dbReference>
<evidence type="ECO:0000256" key="7">
    <source>
        <dbReference type="ARBA" id="ARBA00022840"/>
    </source>
</evidence>
<organism evidence="12">
    <name type="scientific">Bicyclus anynana</name>
    <name type="common">Squinting bush brown butterfly</name>
    <dbReference type="NCBI Taxonomy" id="110368"/>
    <lineage>
        <taxon>Eukaryota</taxon>
        <taxon>Metazoa</taxon>
        <taxon>Ecdysozoa</taxon>
        <taxon>Arthropoda</taxon>
        <taxon>Hexapoda</taxon>
        <taxon>Insecta</taxon>
        <taxon>Pterygota</taxon>
        <taxon>Neoptera</taxon>
        <taxon>Endopterygota</taxon>
        <taxon>Lepidoptera</taxon>
        <taxon>Glossata</taxon>
        <taxon>Ditrysia</taxon>
        <taxon>Papilionoidea</taxon>
        <taxon>Nymphalidae</taxon>
        <taxon>Satyrinae</taxon>
        <taxon>Satyrini</taxon>
        <taxon>Mycalesina</taxon>
        <taxon>Bicyclus</taxon>
    </lineage>
</organism>
<evidence type="ECO:0000256" key="1">
    <source>
        <dbReference type="ARBA" id="ARBA00004496"/>
    </source>
</evidence>
<dbReference type="PROSITE" id="PS00180">
    <property type="entry name" value="GLNA_1"/>
    <property type="match status" value="1"/>
</dbReference>
<keyword evidence="4" id="KW-0963">Cytoplasm</keyword>
<evidence type="ECO:0000256" key="8">
    <source>
        <dbReference type="PROSITE-ProRule" id="PRU01330"/>
    </source>
</evidence>
<dbReference type="Gene3D" id="3.10.20.70">
    <property type="entry name" value="Glutamine synthetase, N-terminal domain"/>
    <property type="match status" value="1"/>
</dbReference>
<evidence type="ECO:0000256" key="9">
    <source>
        <dbReference type="RuleBase" id="RU000384"/>
    </source>
</evidence>
<dbReference type="FunFam" id="3.30.590.10:FF:000011">
    <property type="entry name" value="Glutamine synthetase"/>
    <property type="match status" value="1"/>
</dbReference>
<dbReference type="Gene3D" id="3.30.590.10">
    <property type="entry name" value="Glutamine synthetase/guanido kinase, catalytic domain"/>
    <property type="match status" value="1"/>
</dbReference>
<evidence type="ECO:0000313" key="12">
    <source>
        <dbReference type="EMBL" id="AON96570.1"/>
    </source>
</evidence>
<dbReference type="GO" id="GO:0005524">
    <property type="term" value="F:ATP binding"/>
    <property type="evidence" value="ECO:0007669"/>
    <property type="project" value="UniProtKB-KW"/>
</dbReference>
<dbReference type="SUPFAM" id="SSF54368">
    <property type="entry name" value="Glutamine synthetase, N-terminal domain"/>
    <property type="match status" value="1"/>
</dbReference>
<dbReference type="Pfam" id="PF00120">
    <property type="entry name" value="Gln-synt_C"/>
    <property type="match status" value="1"/>
</dbReference>
<dbReference type="EMBL" id="KX778609">
    <property type="protein sequence ID" value="AON96570.1"/>
    <property type="molecule type" value="Genomic_DNA"/>
</dbReference>
<dbReference type="SMART" id="SM01230">
    <property type="entry name" value="Gln-synt_C"/>
    <property type="match status" value="1"/>
</dbReference>
<dbReference type="PROSITE" id="PS51986">
    <property type="entry name" value="GS_BETA_GRASP"/>
    <property type="match status" value="1"/>
</dbReference>
<sequence>MSIKKIILLNKLNLLRTYSNIRNHTRTLAQDNFTSGLTKLNTPINAYYNHYINLSLLNDKVFATYVWIDGSGINLRSKDRVLETAPCDLAMVPKWSFDGSSTGQAETSDSDTLLIPCAIYRDPFRKSPHVIILCETFHGDGSPTATNHRANCANVINKIADQEPWFGIEQEYTMFDTDMWPLGWPKCRGFPVTESKFSYCGNGEHVAGREIVECHARACIYSGMDYEGSNAEVMKGSWEYQVGTTLGIKAADDLWVGRYILNRIAEHFSTIISYHPKPMGKDQPGIGCHHNFSVKKMRAEGGIMEIERVSKTLCDFHMRHIKSYGLGDGDENRKRLTGKFETASFDTCKWAVADRGASVRIQRGVKLKGRGFLEDRRPAGDCDPYRVCALLAETCLN</sequence>
<comment type="similarity">
    <text evidence="2 8 9">Belongs to the glutamine synthetase family.</text>
</comment>
<dbReference type="InterPro" id="IPR008147">
    <property type="entry name" value="Gln_synt_N"/>
</dbReference>
<dbReference type="InterPro" id="IPR036651">
    <property type="entry name" value="Gln_synt_N_sf"/>
</dbReference>
<dbReference type="SUPFAM" id="SSF55931">
    <property type="entry name" value="Glutamine synthetase/guanido kinase"/>
    <property type="match status" value="1"/>
</dbReference>
<dbReference type="GO" id="GO:0006542">
    <property type="term" value="P:glutamine biosynthetic process"/>
    <property type="evidence" value="ECO:0007669"/>
    <property type="project" value="InterPro"/>
</dbReference>